<keyword evidence="3" id="KW-1185">Reference proteome</keyword>
<proteinExistence type="predicted"/>
<dbReference type="InterPro" id="IPR013762">
    <property type="entry name" value="Integrase-like_cat_sf"/>
</dbReference>
<reference evidence="3" key="1">
    <citation type="journal article" date="2019" name="Int. J. Syst. Evol. Microbiol.">
        <title>The Global Catalogue of Microorganisms (GCM) 10K type strain sequencing project: providing services to taxonomists for standard genome sequencing and annotation.</title>
        <authorList>
            <consortium name="The Broad Institute Genomics Platform"/>
            <consortium name="The Broad Institute Genome Sequencing Center for Infectious Disease"/>
            <person name="Wu L."/>
            <person name="Ma J."/>
        </authorList>
    </citation>
    <scope>NUCLEOTIDE SEQUENCE [LARGE SCALE GENOMIC DNA]</scope>
    <source>
        <strain evidence="3">NBRC 108728</strain>
    </source>
</reference>
<name>A0ABM8GVT5_9MICO</name>
<dbReference type="EMBL" id="AP027733">
    <property type="protein sequence ID" value="BDZ52594.1"/>
    <property type="molecule type" value="Genomic_DNA"/>
</dbReference>
<evidence type="ECO:0000256" key="1">
    <source>
        <dbReference type="ARBA" id="ARBA00023172"/>
    </source>
</evidence>
<geneLocation type="plasmid" evidence="2 3">
    <name>pNBRC108728a</name>
</geneLocation>
<dbReference type="InterPro" id="IPR011010">
    <property type="entry name" value="DNA_brk_join_enz"/>
</dbReference>
<protein>
    <recommendedName>
        <fullName evidence="4">Fis family transcriptional regulator</fullName>
    </recommendedName>
</protein>
<sequence length="386" mass="43459">MDSALTNPSTGTISPALVPLATALKGMKRANSGLTWIRQDHVQAFLRTLATSDTITQESLDALPKTKTREYVRGLLVEHGIIVTRDDYLVRYTAWSNEAVERLVHAPDKAIVVRYVRWQHLRRMQQMDEVTIGTFLRSKQTVTVAIDFLNWLHHEGVLFADVRQAHLDEWINTGPSTRKIANRFLRWAIKTRLVKPDLTIAPHRRGTAERLDASAQGAALERVVHTDELAPRERIAATLVLVFGQQVRDIVTLTWDRVRIEDGLVTIRMGGFDIDLPAPLDEPWRQLAAHSPNMQTAAHPHSSWVFPGTKPGYHVNPSHMRNRLKQYFSARAARLGTLHELSKLGPIPVIADALGYRPQTIEAHAKDSASAYARYVASIRSEDQPD</sequence>
<keyword evidence="1" id="KW-0233">DNA recombination</keyword>
<evidence type="ECO:0008006" key="4">
    <source>
        <dbReference type="Google" id="ProtNLM"/>
    </source>
</evidence>
<dbReference type="SUPFAM" id="SSF56349">
    <property type="entry name" value="DNA breaking-rejoining enzymes"/>
    <property type="match status" value="1"/>
</dbReference>
<gene>
    <name evidence="2" type="ORF">GCM10025867_48350</name>
</gene>
<evidence type="ECO:0000313" key="3">
    <source>
        <dbReference type="Proteomes" id="UP001321486"/>
    </source>
</evidence>
<dbReference type="RefSeq" id="WP_286346880.1">
    <property type="nucleotide sequence ID" value="NZ_AP027733.1"/>
</dbReference>
<accession>A0ABM8GVT5</accession>
<organism evidence="2 3">
    <name type="scientific">Frondihabitans sucicola</name>
    <dbReference type="NCBI Taxonomy" id="1268041"/>
    <lineage>
        <taxon>Bacteria</taxon>
        <taxon>Bacillati</taxon>
        <taxon>Actinomycetota</taxon>
        <taxon>Actinomycetes</taxon>
        <taxon>Micrococcales</taxon>
        <taxon>Microbacteriaceae</taxon>
        <taxon>Frondihabitans</taxon>
    </lineage>
</organism>
<dbReference type="Proteomes" id="UP001321486">
    <property type="component" value="Plasmid pNBRC108728a"/>
</dbReference>
<evidence type="ECO:0000313" key="2">
    <source>
        <dbReference type="EMBL" id="BDZ52594.1"/>
    </source>
</evidence>
<keyword evidence="2" id="KW-0614">Plasmid</keyword>
<dbReference type="Gene3D" id="1.10.443.10">
    <property type="entry name" value="Intergrase catalytic core"/>
    <property type="match status" value="1"/>
</dbReference>